<dbReference type="Proteomes" id="UP000256845">
    <property type="component" value="Unassembled WGS sequence"/>
</dbReference>
<feature type="transmembrane region" description="Helical" evidence="1">
    <location>
        <begin position="164"/>
        <end position="191"/>
    </location>
</feature>
<evidence type="ECO:0000313" key="2">
    <source>
        <dbReference type="EMBL" id="RED53358.1"/>
    </source>
</evidence>
<evidence type="ECO:0000256" key="1">
    <source>
        <dbReference type="SAM" id="Phobius"/>
    </source>
</evidence>
<feature type="transmembrane region" description="Helical" evidence="1">
    <location>
        <begin position="216"/>
        <end position="249"/>
    </location>
</feature>
<sequence length="258" mass="27989">MGNTIVNAGRDYESYHVVDPGAIGRWLSAGWADYKKASGISIFYGLIFTVAGFAATFGLYLADLLPLILPLAGALMLLGPLMAIGMYDTARRFENGQEASLGSALDAWKTCPNRLAITGIYLMLFYVALSWFSFILFIGVMGQSNISVENLYSQILTTEAGQTFLFLEALLGIFICGVAFMTTVVAVPMFLDKGTDAFMAIKTSIRVCMDNKATMAAWALTIVILMGIAIGTAFIGLIIVMPLLGYASWHAYRELVPH</sequence>
<dbReference type="RefSeq" id="WP_115934511.1">
    <property type="nucleotide sequence ID" value="NZ_QRDW01000001.1"/>
</dbReference>
<reference evidence="2 3" key="1">
    <citation type="submission" date="2018-07" db="EMBL/GenBank/DDBJ databases">
        <title>Genomic Encyclopedia of Type Strains, Phase III (KMG-III): the genomes of soil and plant-associated and newly described type strains.</title>
        <authorList>
            <person name="Whitman W."/>
        </authorList>
    </citation>
    <scope>NUCLEOTIDE SEQUENCE [LARGE SCALE GENOMIC DNA]</scope>
    <source>
        <strain evidence="2 3">CECT 8488</strain>
    </source>
</reference>
<name>A0A3D9HV34_9PROT</name>
<feature type="transmembrane region" description="Helical" evidence="1">
    <location>
        <begin position="119"/>
        <end position="144"/>
    </location>
</feature>
<proteinExistence type="predicted"/>
<organism evidence="2 3">
    <name type="scientific">Aestuariispira insulae</name>
    <dbReference type="NCBI Taxonomy" id="1461337"/>
    <lineage>
        <taxon>Bacteria</taxon>
        <taxon>Pseudomonadati</taxon>
        <taxon>Pseudomonadota</taxon>
        <taxon>Alphaproteobacteria</taxon>
        <taxon>Rhodospirillales</taxon>
        <taxon>Kiloniellaceae</taxon>
        <taxon>Aestuariispira</taxon>
    </lineage>
</organism>
<dbReference type="OrthoDB" id="9809543at2"/>
<protein>
    <submittedName>
        <fullName evidence="2">Putative membrane protein</fullName>
    </submittedName>
</protein>
<keyword evidence="1" id="KW-0812">Transmembrane</keyword>
<evidence type="ECO:0000313" key="3">
    <source>
        <dbReference type="Proteomes" id="UP000256845"/>
    </source>
</evidence>
<feature type="transmembrane region" description="Helical" evidence="1">
    <location>
        <begin position="42"/>
        <end position="61"/>
    </location>
</feature>
<dbReference type="AlphaFoldDB" id="A0A3D9HV34"/>
<gene>
    <name evidence="2" type="ORF">DFP90_101145</name>
</gene>
<dbReference type="InterPro" id="IPR018692">
    <property type="entry name" value="DUF2189"/>
</dbReference>
<keyword evidence="1" id="KW-0472">Membrane</keyword>
<keyword evidence="3" id="KW-1185">Reference proteome</keyword>
<comment type="caution">
    <text evidence="2">The sequence shown here is derived from an EMBL/GenBank/DDBJ whole genome shotgun (WGS) entry which is preliminary data.</text>
</comment>
<accession>A0A3D9HV34</accession>
<feature type="transmembrane region" description="Helical" evidence="1">
    <location>
        <begin position="67"/>
        <end position="87"/>
    </location>
</feature>
<dbReference type="EMBL" id="QRDW01000001">
    <property type="protein sequence ID" value="RED53358.1"/>
    <property type="molecule type" value="Genomic_DNA"/>
</dbReference>
<keyword evidence="1" id="KW-1133">Transmembrane helix</keyword>
<dbReference type="Pfam" id="PF09955">
    <property type="entry name" value="DUF2189"/>
    <property type="match status" value="1"/>
</dbReference>